<dbReference type="Proteomes" id="UP000006701">
    <property type="component" value="Unassembled WGS sequence"/>
</dbReference>
<dbReference type="EMBL" id="DS027051">
    <property type="protein sequence ID" value="EAW12025.1"/>
    <property type="molecule type" value="Genomic_DNA"/>
</dbReference>
<accession>A1CDU8</accession>
<dbReference type="GeneID" id="4705419"/>
<protein>
    <submittedName>
        <fullName evidence="2">Uncharacterized protein</fullName>
    </submittedName>
</protein>
<dbReference type="VEuPathDB" id="FungiDB:ACLA_007850"/>
<feature type="region of interest" description="Disordered" evidence="1">
    <location>
        <begin position="1"/>
        <end position="22"/>
    </location>
</feature>
<evidence type="ECO:0000313" key="2">
    <source>
        <dbReference type="EMBL" id="EAW12025.1"/>
    </source>
</evidence>
<dbReference type="eggNOG" id="ENOG502RNW6">
    <property type="taxonomic scope" value="Eukaryota"/>
</dbReference>
<sequence>MLPDSTDEAIGGPYNGVEDETEEAFTRPADRAYAVNIHLESYIANCLMDAAEGKVPWTVDCVGNYPFTGLDRDSQPEFGCYRVTDLKGSTYPHVKVIMYNNLVARDDTVLYGELLPVLRIMLMQLRRLRFIRQMVSPVLCFSLMGLKARIIEAYFQDNSVVVRLTKMFDFTHANNEAFKIFGQWYMGRPIGNTTEGLAQHH</sequence>
<reference evidence="2 3" key="1">
    <citation type="journal article" date="2008" name="PLoS Genet.">
        <title>Genomic islands in the pathogenic filamentous fungus Aspergillus fumigatus.</title>
        <authorList>
            <person name="Fedorova N.D."/>
            <person name="Khaldi N."/>
            <person name="Joardar V.S."/>
            <person name="Maiti R."/>
            <person name="Amedeo P."/>
            <person name="Anderson M.J."/>
            <person name="Crabtree J."/>
            <person name="Silva J.C."/>
            <person name="Badger J.H."/>
            <person name="Albarraq A."/>
            <person name="Angiuoli S."/>
            <person name="Bussey H."/>
            <person name="Bowyer P."/>
            <person name="Cotty P.J."/>
            <person name="Dyer P.S."/>
            <person name="Egan A."/>
            <person name="Galens K."/>
            <person name="Fraser-Liggett C.M."/>
            <person name="Haas B.J."/>
            <person name="Inman J.M."/>
            <person name="Kent R."/>
            <person name="Lemieux S."/>
            <person name="Malavazi I."/>
            <person name="Orvis J."/>
            <person name="Roemer T."/>
            <person name="Ronning C.M."/>
            <person name="Sundaram J.P."/>
            <person name="Sutton G."/>
            <person name="Turner G."/>
            <person name="Venter J.C."/>
            <person name="White O.R."/>
            <person name="Whitty B.R."/>
            <person name="Youngman P."/>
            <person name="Wolfe K.H."/>
            <person name="Goldman G.H."/>
            <person name="Wortman J.R."/>
            <person name="Jiang B."/>
            <person name="Denning D.W."/>
            <person name="Nierman W.C."/>
        </authorList>
    </citation>
    <scope>NUCLEOTIDE SEQUENCE [LARGE SCALE GENOMIC DNA]</scope>
    <source>
        <strain evidence="3">ATCC 1007 / CBS 513.65 / DSM 816 / NCTC 3887 / NRRL 1</strain>
    </source>
</reference>
<dbReference type="AlphaFoldDB" id="A1CDU8"/>
<keyword evidence="3" id="KW-1185">Reference proteome</keyword>
<dbReference type="RefSeq" id="XP_001273451.1">
    <property type="nucleotide sequence ID" value="XM_001273450.1"/>
</dbReference>
<gene>
    <name evidence="2" type="ORF">ACLA_007850</name>
</gene>
<dbReference type="HOGENOM" id="CLU_062040_0_0_1"/>
<dbReference type="KEGG" id="act:ACLA_007850"/>
<evidence type="ECO:0000313" key="3">
    <source>
        <dbReference type="Proteomes" id="UP000006701"/>
    </source>
</evidence>
<name>A1CDU8_ASPCL</name>
<evidence type="ECO:0000256" key="1">
    <source>
        <dbReference type="SAM" id="MobiDB-lite"/>
    </source>
</evidence>
<dbReference type="OrthoDB" id="4177740at2759"/>
<organism evidence="2 3">
    <name type="scientific">Aspergillus clavatus (strain ATCC 1007 / CBS 513.65 / DSM 816 / NCTC 3887 / NRRL 1 / QM 1276 / 107)</name>
    <dbReference type="NCBI Taxonomy" id="344612"/>
    <lineage>
        <taxon>Eukaryota</taxon>
        <taxon>Fungi</taxon>
        <taxon>Dikarya</taxon>
        <taxon>Ascomycota</taxon>
        <taxon>Pezizomycotina</taxon>
        <taxon>Eurotiomycetes</taxon>
        <taxon>Eurotiomycetidae</taxon>
        <taxon>Eurotiales</taxon>
        <taxon>Aspergillaceae</taxon>
        <taxon>Aspergillus</taxon>
        <taxon>Aspergillus subgen. Fumigati</taxon>
    </lineage>
</organism>
<proteinExistence type="predicted"/>